<dbReference type="AlphaFoldDB" id="A0A9N9HRM7"/>
<sequence>LDFEIPVFLDSLTDCIESNNEIEIEDIDKQRNTEPLLIRYECEGSILITIKRSHRLVYIPPEIKEYIQQNKLLTVPQIYRNIKALRLNGYLHITQQQVYYWCKYLGLNEYKIAKDQVDEAHAICSVIDPTWELDLNNDMSDKFTAFCRKDFRDYIIKLIKIHFSLHPLISTEN</sequence>
<dbReference type="EMBL" id="CAJVPZ010020689">
    <property type="protein sequence ID" value="CAG8702113.1"/>
    <property type="molecule type" value="Genomic_DNA"/>
</dbReference>
<name>A0A9N9HRM7_9GLOM</name>
<evidence type="ECO:0000313" key="2">
    <source>
        <dbReference type="Proteomes" id="UP000789396"/>
    </source>
</evidence>
<keyword evidence="2" id="KW-1185">Reference proteome</keyword>
<dbReference type="Proteomes" id="UP000789396">
    <property type="component" value="Unassembled WGS sequence"/>
</dbReference>
<evidence type="ECO:0000313" key="1">
    <source>
        <dbReference type="EMBL" id="CAG8702113.1"/>
    </source>
</evidence>
<proteinExistence type="predicted"/>
<gene>
    <name evidence="1" type="ORF">RFULGI_LOCUS10450</name>
</gene>
<comment type="caution">
    <text evidence="1">The sequence shown here is derived from an EMBL/GenBank/DDBJ whole genome shotgun (WGS) entry which is preliminary data.</text>
</comment>
<organism evidence="1 2">
    <name type="scientific">Racocetra fulgida</name>
    <dbReference type="NCBI Taxonomy" id="60492"/>
    <lineage>
        <taxon>Eukaryota</taxon>
        <taxon>Fungi</taxon>
        <taxon>Fungi incertae sedis</taxon>
        <taxon>Mucoromycota</taxon>
        <taxon>Glomeromycotina</taxon>
        <taxon>Glomeromycetes</taxon>
        <taxon>Diversisporales</taxon>
        <taxon>Gigasporaceae</taxon>
        <taxon>Racocetra</taxon>
    </lineage>
</organism>
<dbReference type="OrthoDB" id="2441782at2759"/>
<reference evidence="1" key="1">
    <citation type="submission" date="2021-06" db="EMBL/GenBank/DDBJ databases">
        <authorList>
            <person name="Kallberg Y."/>
            <person name="Tangrot J."/>
            <person name="Rosling A."/>
        </authorList>
    </citation>
    <scope>NUCLEOTIDE SEQUENCE</scope>
    <source>
        <strain evidence="1">IN212</strain>
    </source>
</reference>
<protein>
    <submittedName>
        <fullName evidence="1">4850_t:CDS:1</fullName>
    </submittedName>
</protein>
<accession>A0A9N9HRM7</accession>
<feature type="non-terminal residue" evidence="1">
    <location>
        <position position="173"/>
    </location>
</feature>